<feature type="transmembrane region" description="Helical" evidence="6">
    <location>
        <begin position="193"/>
        <end position="212"/>
    </location>
</feature>
<comment type="subcellular location">
    <subcellularLocation>
        <location evidence="1">Endomembrane system</location>
        <topology evidence="1">Multi-pass membrane protein</topology>
    </subcellularLocation>
</comment>
<keyword evidence="4 6" id="KW-1133">Transmembrane helix</keyword>
<feature type="transmembrane region" description="Helical" evidence="6">
    <location>
        <begin position="369"/>
        <end position="394"/>
    </location>
</feature>
<keyword evidence="5 6" id="KW-0472">Membrane</keyword>
<evidence type="ECO:0000313" key="9">
    <source>
        <dbReference type="Proteomes" id="UP001296776"/>
    </source>
</evidence>
<feature type="transmembrane region" description="Helical" evidence="6">
    <location>
        <begin position="87"/>
        <end position="106"/>
    </location>
</feature>
<dbReference type="InterPro" id="IPR024671">
    <property type="entry name" value="Atg22-like"/>
</dbReference>
<dbReference type="AlphaFoldDB" id="A0AAJ0U0A5"/>
<feature type="transmembrane region" description="Helical" evidence="6">
    <location>
        <begin position="20"/>
        <end position="41"/>
    </location>
</feature>
<accession>A0AAJ0U0A5</accession>
<dbReference type="InterPro" id="IPR050495">
    <property type="entry name" value="ATG22/LtaA_families"/>
</dbReference>
<dbReference type="GO" id="GO:0022857">
    <property type="term" value="F:transmembrane transporter activity"/>
    <property type="evidence" value="ECO:0007669"/>
    <property type="project" value="InterPro"/>
</dbReference>
<protein>
    <submittedName>
        <fullName evidence="8">MFS transporter</fullName>
    </submittedName>
</protein>
<name>A0AAJ0U0A5_9GAMM</name>
<dbReference type="PROSITE" id="PS50850">
    <property type="entry name" value="MFS"/>
    <property type="match status" value="1"/>
</dbReference>
<feature type="transmembrane region" description="Helical" evidence="6">
    <location>
        <begin position="309"/>
        <end position="329"/>
    </location>
</feature>
<reference evidence="8" key="2">
    <citation type="journal article" date="2020" name="Microorganisms">
        <title>Osmotic Adaptation and Compatible Solute Biosynthesis of Phototrophic Bacteria as Revealed from Genome Analyses.</title>
        <authorList>
            <person name="Imhoff J.F."/>
            <person name="Rahn T."/>
            <person name="Kunzel S."/>
            <person name="Keller A."/>
            <person name="Neulinger S.C."/>
        </authorList>
    </citation>
    <scope>NUCLEOTIDE SEQUENCE</scope>
    <source>
        <strain evidence="8">DSM 11080</strain>
    </source>
</reference>
<evidence type="ECO:0000256" key="1">
    <source>
        <dbReference type="ARBA" id="ARBA00004127"/>
    </source>
</evidence>
<dbReference type="PANTHER" id="PTHR23519">
    <property type="entry name" value="AUTOPHAGY-RELATED PROTEIN 22"/>
    <property type="match status" value="1"/>
</dbReference>
<organism evidence="8 9">
    <name type="scientific">Halochromatium glycolicum</name>
    <dbReference type="NCBI Taxonomy" id="85075"/>
    <lineage>
        <taxon>Bacteria</taxon>
        <taxon>Pseudomonadati</taxon>
        <taxon>Pseudomonadota</taxon>
        <taxon>Gammaproteobacteria</taxon>
        <taxon>Chromatiales</taxon>
        <taxon>Chromatiaceae</taxon>
        <taxon>Halochromatium</taxon>
    </lineage>
</organism>
<evidence type="ECO:0000256" key="3">
    <source>
        <dbReference type="ARBA" id="ARBA00022692"/>
    </source>
</evidence>
<proteinExistence type="predicted"/>
<feature type="transmembrane region" description="Helical" evidence="6">
    <location>
        <begin position="335"/>
        <end position="357"/>
    </location>
</feature>
<gene>
    <name evidence="8" type="ORF">CKO40_00390</name>
</gene>
<dbReference type="InterPro" id="IPR020846">
    <property type="entry name" value="MFS_dom"/>
</dbReference>
<dbReference type="Pfam" id="PF11700">
    <property type="entry name" value="ATG22"/>
    <property type="match status" value="2"/>
</dbReference>
<dbReference type="EMBL" id="NRSJ01000001">
    <property type="protein sequence ID" value="MBK1703048.1"/>
    <property type="molecule type" value="Genomic_DNA"/>
</dbReference>
<feature type="transmembrane region" description="Helical" evidence="6">
    <location>
        <begin position="149"/>
        <end position="173"/>
    </location>
</feature>
<evidence type="ECO:0000256" key="4">
    <source>
        <dbReference type="ARBA" id="ARBA00022989"/>
    </source>
</evidence>
<feature type="transmembrane region" description="Helical" evidence="6">
    <location>
        <begin position="245"/>
        <end position="269"/>
    </location>
</feature>
<evidence type="ECO:0000256" key="5">
    <source>
        <dbReference type="ARBA" id="ARBA00023136"/>
    </source>
</evidence>
<dbReference type="Gene3D" id="1.20.1250.20">
    <property type="entry name" value="MFS general substrate transporter like domains"/>
    <property type="match status" value="2"/>
</dbReference>
<dbReference type="PANTHER" id="PTHR23519:SF1">
    <property type="entry name" value="AUTOPHAGY-RELATED PROTEIN 22"/>
    <property type="match status" value="1"/>
</dbReference>
<keyword evidence="9" id="KW-1185">Reference proteome</keyword>
<feature type="transmembrane region" description="Helical" evidence="6">
    <location>
        <begin position="56"/>
        <end position="75"/>
    </location>
</feature>
<feature type="domain" description="Major facilitator superfamily (MFS) profile" evidence="7">
    <location>
        <begin position="244"/>
        <end position="427"/>
    </location>
</feature>
<evidence type="ECO:0000256" key="6">
    <source>
        <dbReference type="SAM" id="Phobius"/>
    </source>
</evidence>
<sequence>MMRKPALPDPQTGRLLAWALYDWANSAYAALIQTFVFATYFTSQVAKDSTIGTTQWGNAIGIAGLLIALLGPLLGAAADQGGPRQGLLRALTGLAVLTTALLWLVRPTTDDVTLALLLVGIGTVAFELAGVLYNALLPALAPRSRIGRWSGWGWGLGYVGGLLCLVVALFGFVLDDAWLPLPREDAEHVRATFLLTAVWFLVFSLPLLSLRLDPPDGRKPLLRAARDGLQQLAGTLRRVREYATLVRFLIARMLYVDGLATLFAFGGVYAAGTFGMSEQQVLLFGILLNVTAAIGAVGFAWLDDHSGPRATMLLALTGLILLGTSVLLVESRTAFWVLGGALGLFVGPAQAAGRSYLAHAAPPHLRAELFGLFALSGKATAFAGPLLVGWVTWLAGSQRIGMATIVVFFLLGLLMLLTVPEAPRERD</sequence>
<evidence type="ECO:0000313" key="8">
    <source>
        <dbReference type="EMBL" id="MBK1703048.1"/>
    </source>
</evidence>
<feature type="transmembrane region" description="Helical" evidence="6">
    <location>
        <begin position="400"/>
        <end position="419"/>
    </location>
</feature>
<dbReference type="InterPro" id="IPR036259">
    <property type="entry name" value="MFS_trans_sf"/>
</dbReference>
<keyword evidence="2" id="KW-0813">Transport</keyword>
<feature type="transmembrane region" description="Helical" evidence="6">
    <location>
        <begin position="281"/>
        <end position="302"/>
    </location>
</feature>
<dbReference type="Proteomes" id="UP001296776">
    <property type="component" value="Unassembled WGS sequence"/>
</dbReference>
<dbReference type="GO" id="GO:0012505">
    <property type="term" value="C:endomembrane system"/>
    <property type="evidence" value="ECO:0007669"/>
    <property type="project" value="UniProtKB-SubCell"/>
</dbReference>
<dbReference type="SUPFAM" id="SSF103473">
    <property type="entry name" value="MFS general substrate transporter"/>
    <property type="match status" value="1"/>
</dbReference>
<evidence type="ECO:0000259" key="7">
    <source>
        <dbReference type="PROSITE" id="PS50850"/>
    </source>
</evidence>
<feature type="transmembrane region" description="Helical" evidence="6">
    <location>
        <begin position="112"/>
        <end position="137"/>
    </location>
</feature>
<reference evidence="8" key="1">
    <citation type="submission" date="2017-08" db="EMBL/GenBank/DDBJ databases">
        <authorList>
            <person name="Imhoff J.F."/>
            <person name="Rahn T."/>
            <person name="Kuenzel S."/>
            <person name="Neulinger S.C."/>
        </authorList>
    </citation>
    <scope>NUCLEOTIDE SEQUENCE</scope>
    <source>
        <strain evidence="8">DSM 11080</strain>
    </source>
</reference>
<comment type="caution">
    <text evidence="8">The sequence shown here is derived from an EMBL/GenBank/DDBJ whole genome shotgun (WGS) entry which is preliminary data.</text>
</comment>
<keyword evidence="3 6" id="KW-0812">Transmembrane</keyword>
<evidence type="ECO:0000256" key="2">
    <source>
        <dbReference type="ARBA" id="ARBA00022448"/>
    </source>
</evidence>